<evidence type="ECO:0000256" key="1">
    <source>
        <dbReference type="ARBA" id="ARBA00004123"/>
    </source>
</evidence>
<comment type="subcellular location">
    <subcellularLocation>
        <location evidence="1">Nucleus</location>
    </subcellularLocation>
</comment>
<evidence type="ECO:0000256" key="8">
    <source>
        <dbReference type="ARBA" id="ARBA00023242"/>
    </source>
</evidence>
<evidence type="ECO:0000256" key="9">
    <source>
        <dbReference type="SAM" id="MobiDB-lite"/>
    </source>
</evidence>
<keyword evidence="6" id="KW-0269">Exonuclease</keyword>
<dbReference type="EMBL" id="AP028918">
    <property type="protein sequence ID" value="BES99285.1"/>
    <property type="molecule type" value="Genomic_DNA"/>
</dbReference>
<evidence type="ECO:0000313" key="12">
    <source>
        <dbReference type="Proteomes" id="UP001307889"/>
    </source>
</evidence>
<evidence type="ECO:0000256" key="4">
    <source>
        <dbReference type="ARBA" id="ARBA00022763"/>
    </source>
</evidence>
<protein>
    <submittedName>
        <fullName evidence="11">Tyrosyl-DNA phosphodiesterase</fullName>
    </submittedName>
</protein>
<gene>
    <name evidence="11" type="ORF">NTJ_12092</name>
</gene>
<dbReference type="Pfam" id="PF10283">
    <property type="entry name" value="zf-CCHH"/>
    <property type="match status" value="1"/>
</dbReference>
<organism evidence="11 12">
    <name type="scientific">Nesidiocoris tenuis</name>
    <dbReference type="NCBI Taxonomy" id="355587"/>
    <lineage>
        <taxon>Eukaryota</taxon>
        <taxon>Metazoa</taxon>
        <taxon>Ecdysozoa</taxon>
        <taxon>Arthropoda</taxon>
        <taxon>Hexapoda</taxon>
        <taxon>Insecta</taxon>
        <taxon>Pterygota</taxon>
        <taxon>Neoptera</taxon>
        <taxon>Paraneoptera</taxon>
        <taxon>Hemiptera</taxon>
        <taxon>Heteroptera</taxon>
        <taxon>Panheteroptera</taxon>
        <taxon>Cimicomorpha</taxon>
        <taxon>Miridae</taxon>
        <taxon>Dicyphina</taxon>
        <taxon>Nesidiocoris</taxon>
    </lineage>
</organism>
<evidence type="ECO:0000256" key="2">
    <source>
        <dbReference type="ARBA" id="ARBA00010205"/>
    </source>
</evidence>
<feature type="domain" description="PBZ-type" evidence="10">
    <location>
        <begin position="124"/>
        <end position="146"/>
    </location>
</feature>
<feature type="region of interest" description="Disordered" evidence="9">
    <location>
        <begin position="193"/>
        <end position="212"/>
    </location>
</feature>
<dbReference type="Gene3D" id="3.30.870.10">
    <property type="entry name" value="Endonuclease Chain A"/>
    <property type="match status" value="2"/>
</dbReference>
<evidence type="ECO:0000256" key="3">
    <source>
        <dbReference type="ARBA" id="ARBA00022722"/>
    </source>
</evidence>
<evidence type="ECO:0000313" key="11">
    <source>
        <dbReference type="EMBL" id="BES99285.1"/>
    </source>
</evidence>
<keyword evidence="8" id="KW-0539">Nucleus</keyword>
<evidence type="ECO:0000256" key="7">
    <source>
        <dbReference type="ARBA" id="ARBA00023204"/>
    </source>
</evidence>
<keyword evidence="5" id="KW-0378">Hydrolase</keyword>
<dbReference type="Pfam" id="PF06087">
    <property type="entry name" value="Tyr-DNA_phospho"/>
    <property type="match status" value="1"/>
</dbReference>
<dbReference type="PANTHER" id="PTHR12415">
    <property type="entry name" value="TYROSYL-DNA PHOSPHODIESTERASE 1"/>
    <property type="match status" value="1"/>
</dbReference>
<name>A0ABN7B7V4_9HEMI</name>
<keyword evidence="3" id="KW-0540">Nuclease</keyword>
<comment type="similarity">
    <text evidence="2">Belongs to the tyrosyl-DNA phosphodiesterase family.</text>
</comment>
<keyword evidence="4" id="KW-0227">DNA damage</keyword>
<reference evidence="11 12" key="1">
    <citation type="submission" date="2023-09" db="EMBL/GenBank/DDBJ databases">
        <title>Nesidiocoris tenuis whole genome shotgun sequence.</title>
        <authorList>
            <person name="Shibata T."/>
            <person name="Shimoda M."/>
            <person name="Kobayashi T."/>
            <person name="Uehara T."/>
        </authorList>
    </citation>
    <scope>NUCLEOTIDE SEQUENCE [LARGE SCALE GENOMIC DNA]</scope>
    <source>
        <strain evidence="11 12">Japan</strain>
    </source>
</reference>
<feature type="compositionally biased region" description="Polar residues" evidence="9">
    <location>
        <begin position="198"/>
        <end position="211"/>
    </location>
</feature>
<keyword evidence="12" id="KW-1185">Reference proteome</keyword>
<dbReference type="PANTHER" id="PTHR12415:SF0">
    <property type="entry name" value="TYROSYL-DNA PHOSPHODIESTERASE 1"/>
    <property type="match status" value="1"/>
</dbReference>
<dbReference type="SUPFAM" id="SSF56024">
    <property type="entry name" value="Phospholipase D/nuclease"/>
    <property type="match status" value="2"/>
</dbReference>
<sequence>MSSPIKDGSSPGLKRKLNICSEGDRCYRKRPEHFLHFDHPHLNSLLREFSESEVITPKTIPAKHPARRYAVSAATLADQLAILREIASPGYDKSVRDSDADASGIMSSALANLNKRKDDEASETCSFGEQCYRKHPEHFKSYRHPHLIRYLEQIGDATFTEKDLPSLSPKPKMSFDTLKNQLSIVKRLQGVASEPKANVSSGDSSGPTSPKQARMQFVVEMPSSSTMNGGLAVSEAQKKKNQAALDKERVVVMDRVKNSIVSKLEAASPYNLFLTTVTGSKMTHHEKLSLSFIELIDPMLGELESVLQLNFMVQLGWLLAQFHIVGLRRIPLTLLYGEIDMAIPEQLQSFITSRQIKCPSPFGSHHTKMMVFSYKDGGIRVVVSTANLVESDWDNRTQGVWVSPKCPPLPDGSDTLSGESPTRFKMCFIRYLSAYKVPELVPWIKKVSMADMSAIRVFFVGSVPGSHKGQALTQWGLGGLGSVLSDNLTVPEKNSYPLVLQCSSIGSMGPNPDSYLTGEVLRTFCSGKKEGVVGKPDVKLVYPSFKNIADSYDGLLGGGCLPYSSKTHDKQRWLTSYMCQWKSDKRHRSRAPPHIKSYCRVSPDNKKLSYFVLTSANLSKAAWGSFNKSGNLSILSYEAGVVFLPTYFFGADYFPLEQEAGDTTPVFPLPFDLPLTPFTYEDVPWLMDNIL</sequence>
<dbReference type="InterPro" id="IPR019406">
    <property type="entry name" value="APLF_PBZ"/>
</dbReference>
<accession>A0ABN7B7V4</accession>
<dbReference type="Proteomes" id="UP001307889">
    <property type="component" value="Chromosome 10"/>
</dbReference>
<evidence type="ECO:0000259" key="10">
    <source>
        <dbReference type="Pfam" id="PF10283"/>
    </source>
</evidence>
<evidence type="ECO:0000256" key="5">
    <source>
        <dbReference type="ARBA" id="ARBA00022801"/>
    </source>
</evidence>
<evidence type="ECO:0000256" key="6">
    <source>
        <dbReference type="ARBA" id="ARBA00022839"/>
    </source>
</evidence>
<keyword evidence="7" id="KW-0234">DNA repair</keyword>
<proteinExistence type="inferred from homology"/>
<dbReference type="InterPro" id="IPR010347">
    <property type="entry name" value="Tdp1"/>
</dbReference>